<reference evidence="1 4" key="2">
    <citation type="submission" date="2019-07" db="EMBL/GenBank/DDBJ databases">
        <title>Whole genome shotgun sequence of Halolactibacillus miurensis NBRC 100873.</title>
        <authorList>
            <person name="Hosoyama A."/>
            <person name="Uohara A."/>
            <person name="Ohji S."/>
            <person name="Ichikawa N."/>
        </authorList>
    </citation>
    <scope>NUCLEOTIDE SEQUENCE [LARGE SCALE GENOMIC DNA]</scope>
    <source>
        <strain evidence="1 4">NBRC 100873</strain>
    </source>
</reference>
<reference evidence="2 3" key="1">
    <citation type="submission" date="2016-10" db="EMBL/GenBank/DDBJ databases">
        <authorList>
            <person name="de Groot N.N."/>
        </authorList>
    </citation>
    <scope>NUCLEOTIDE SEQUENCE [LARGE SCALE GENOMIC DNA]</scope>
    <source>
        <strain evidence="2 3">DSM 17074</strain>
    </source>
</reference>
<dbReference type="EMBL" id="BJWJ01000016">
    <property type="protein sequence ID" value="GEM04714.1"/>
    <property type="molecule type" value="Genomic_DNA"/>
</dbReference>
<sequence length="64" mass="7602">MYPYEFDEIRAVIDKTDTMHGLVAEMECREMTEEEWLTQFHQAAVMYVEIQYALLSLDINVKVI</sequence>
<evidence type="ECO:0000313" key="4">
    <source>
        <dbReference type="Proteomes" id="UP000321773"/>
    </source>
</evidence>
<evidence type="ECO:0000313" key="1">
    <source>
        <dbReference type="EMBL" id="GEM04714.1"/>
    </source>
</evidence>
<organism evidence="2 3">
    <name type="scientific">Halolactibacillus miurensis</name>
    <dbReference type="NCBI Taxonomy" id="306541"/>
    <lineage>
        <taxon>Bacteria</taxon>
        <taxon>Bacillati</taxon>
        <taxon>Bacillota</taxon>
        <taxon>Bacilli</taxon>
        <taxon>Bacillales</taxon>
        <taxon>Bacillaceae</taxon>
        <taxon>Halolactibacillus</taxon>
    </lineage>
</organism>
<dbReference type="EMBL" id="FPAI01000016">
    <property type="protein sequence ID" value="SFS90438.1"/>
    <property type="molecule type" value="Genomic_DNA"/>
</dbReference>
<name>A0A1I6TMT2_9BACI</name>
<protein>
    <submittedName>
        <fullName evidence="2">Uncharacterized protein</fullName>
    </submittedName>
</protein>
<gene>
    <name evidence="1" type="ORF">HMI01_17020</name>
    <name evidence="2" type="ORF">SAMN05421668_11646</name>
</gene>
<dbReference type="Proteomes" id="UP000321773">
    <property type="component" value="Unassembled WGS sequence"/>
</dbReference>
<dbReference type="Proteomes" id="UP000199139">
    <property type="component" value="Unassembled WGS sequence"/>
</dbReference>
<dbReference type="AlphaFoldDB" id="A0A1I6TMT2"/>
<proteinExistence type="predicted"/>
<dbReference type="RefSeq" id="WP_089854680.1">
    <property type="nucleotide sequence ID" value="NZ_BJWJ01000016.1"/>
</dbReference>
<keyword evidence="4" id="KW-1185">Reference proteome</keyword>
<accession>A0A1I6TMT2</accession>
<evidence type="ECO:0000313" key="3">
    <source>
        <dbReference type="Proteomes" id="UP000199139"/>
    </source>
</evidence>
<evidence type="ECO:0000313" key="2">
    <source>
        <dbReference type="EMBL" id="SFS90438.1"/>
    </source>
</evidence>